<dbReference type="Pfam" id="PF01040">
    <property type="entry name" value="UbiA"/>
    <property type="match status" value="1"/>
</dbReference>
<dbReference type="Gene3D" id="1.10.357.140">
    <property type="entry name" value="UbiA prenyltransferase"/>
    <property type="match status" value="1"/>
</dbReference>
<feature type="transmembrane region" description="Helical" evidence="8">
    <location>
        <begin position="12"/>
        <end position="34"/>
    </location>
</feature>
<accession>A0A510Y769</accession>
<dbReference type="OrthoDB" id="9767568at2"/>
<dbReference type="InterPro" id="IPR026046">
    <property type="entry name" value="UBIAD1"/>
</dbReference>
<evidence type="ECO:0000313" key="10">
    <source>
        <dbReference type="Proteomes" id="UP000321051"/>
    </source>
</evidence>
<keyword evidence="6 8" id="KW-1133">Transmembrane helix</keyword>
<dbReference type="PIRSF" id="PIRSF005355">
    <property type="entry name" value="UBIAD1"/>
    <property type="match status" value="1"/>
</dbReference>
<keyword evidence="10" id="KW-1185">Reference proteome</keyword>
<evidence type="ECO:0000256" key="6">
    <source>
        <dbReference type="ARBA" id="ARBA00022989"/>
    </source>
</evidence>
<dbReference type="CDD" id="cd13962">
    <property type="entry name" value="PT_UbiA_UBIAD1"/>
    <property type="match status" value="1"/>
</dbReference>
<feature type="transmembrane region" description="Helical" evidence="8">
    <location>
        <begin position="250"/>
        <end position="269"/>
    </location>
</feature>
<comment type="caution">
    <text evidence="9">The sequence shown here is derived from an EMBL/GenBank/DDBJ whole genome shotgun (WGS) entry which is preliminary data.</text>
</comment>
<dbReference type="GO" id="GO:0042371">
    <property type="term" value="P:vitamin K biosynthetic process"/>
    <property type="evidence" value="ECO:0007669"/>
    <property type="project" value="TreeGrafter"/>
</dbReference>
<protein>
    <submittedName>
        <fullName evidence="9">1,4-dihydroxy-2-naphthoate octaprenyltransferase</fullName>
    </submittedName>
</protein>
<evidence type="ECO:0000256" key="3">
    <source>
        <dbReference type="ARBA" id="ARBA00022428"/>
    </source>
</evidence>
<sequence>MKHTISFWLEAARASFLSVMLMPVLLGALGAFAWNGVFEPLWFIITLIGAFSAHLFSNMVNDLWDYRNGVDTKAQDTANDVSTNSGMLTEGRVSEKTFALVTWMFLALALLCGIILSITKGWPLLMLAAAGGMLAYFYVAPPFKFGYRGKGYGEVAILLSFGVLPVMGSYYVQTGFFDPRAFFLSLPIGILTTMVLYNHHFLHWRADRDSGKNTLVVVLGEKKGLLLSKAFTLLAMLTIPLGILVGALPWYALIAVISAWPLIKAYTALGDTNPSESYGPLMGASIKSTVLCGFFLALSLLLQGIFKLLLN</sequence>
<dbReference type="AlphaFoldDB" id="A0A510Y769"/>
<dbReference type="GO" id="GO:0016020">
    <property type="term" value="C:membrane"/>
    <property type="evidence" value="ECO:0007669"/>
    <property type="project" value="UniProtKB-SubCell"/>
</dbReference>
<feature type="transmembrane region" description="Helical" evidence="8">
    <location>
        <begin position="40"/>
        <end position="57"/>
    </location>
</feature>
<dbReference type="UniPathway" id="UPA00079"/>
<dbReference type="GO" id="GO:0004659">
    <property type="term" value="F:prenyltransferase activity"/>
    <property type="evidence" value="ECO:0007669"/>
    <property type="project" value="InterPro"/>
</dbReference>
<dbReference type="GO" id="GO:0009234">
    <property type="term" value="P:menaquinone biosynthetic process"/>
    <property type="evidence" value="ECO:0007669"/>
    <property type="project" value="UniProtKB-UniPathway"/>
</dbReference>
<keyword evidence="3" id="KW-0474">Menaquinone biosynthesis</keyword>
<dbReference type="RefSeq" id="WP_094908736.1">
    <property type="nucleotide sequence ID" value="NZ_BJUN01000011.1"/>
</dbReference>
<evidence type="ECO:0000256" key="4">
    <source>
        <dbReference type="ARBA" id="ARBA00022679"/>
    </source>
</evidence>
<comment type="pathway">
    <text evidence="2">Quinol/quinone metabolism; menaquinone biosynthesis.</text>
</comment>
<evidence type="ECO:0000256" key="5">
    <source>
        <dbReference type="ARBA" id="ARBA00022692"/>
    </source>
</evidence>
<gene>
    <name evidence="9" type="primary">menA</name>
    <name evidence="9" type="ORF">MHA01_21170</name>
</gene>
<dbReference type="Proteomes" id="UP000321051">
    <property type="component" value="Unassembled WGS sequence"/>
</dbReference>
<dbReference type="EMBL" id="BJUN01000011">
    <property type="protein sequence ID" value="GEK59212.1"/>
    <property type="molecule type" value="Genomic_DNA"/>
</dbReference>
<keyword evidence="5 8" id="KW-0812">Transmembrane</keyword>
<dbReference type="InterPro" id="IPR000537">
    <property type="entry name" value="UbiA_prenyltransferase"/>
</dbReference>
<evidence type="ECO:0000313" key="9">
    <source>
        <dbReference type="EMBL" id="GEK59212.1"/>
    </source>
</evidence>
<proteinExistence type="predicted"/>
<dbReference type="PANTHER" id="PTHR13929">
    <property type="entry name" value="1,4-DIHYDROXY-2-NAPHTHOATE OCTAPRENYLTRANSFERASE"/>
    <property type="match status" value="1"/>
</dbReference>
<comment type="subcellular location">
    <subcellularLocation>
        <location evidence="1">Membrane</location>
        <topology evidence="1">Multi-pass membrane protein</topology>
    </subcellularLocation>
</comment>
<evidence type="ECO:0000256" key="2">
    <source>
        <dbReference type="ARBA" id="ARBA00004863"/>
    </source>
</evidence>
<keyword evidence="7 8" id="KW-0472">Membrane</keyword>
<keyword evidence="4 9" id="KW-0808">Transferase</keyword>
<evidence type="ECO:0000256" key="7">
    <source>
        <dbReference type="ARBA" id="ARBA00023136"/>
    </source>
</evidence>
<dbReference type="PANTHER" id="PTHR13929:SF0">
    <property type="entry name" value="UBIA PRENYLTRANSFERASE DOMAIN-CONTAINING PROTEIN 1"/>
    <property type="match status" value="1"/>
</dbReference>
<dbReference type="STRING" id="1371.GCA_900166605_02209"/>
<feature type="transmembrane region" description="Helical" evidence="8">
    <location>
        <begin position="184"/>
        <end position="204"/>
    </location>
</feature>
<feature type="transmembrane region" description="Helical" evidence="8">
    <location>
        <begin position="97"/>
        <end position="116"/>
    </location>
</feature>
<feature type="transmembrane region" description="Helical" evidence="8">
    <location>
        <begin position="122"/>
        <end position="139"/>
    </location>
</feature>
<feature type="transmembrane region" description="Helical" evidence="8">
    <location>
        <begin position="151"/>
        <end position="172"/>
    </location>
</feature>
<name>A0A510Y769_MARHA</name>
<organism evidence="9 10">
    <name type="scientific">Marinococcus halophilus</name>
    <dbReference type="NCBI Taxonomy" id="1371"/>
    <lineage>
        <taxon>Bacteria</taxon>
        <taxon>Bacillati</taxon>
        <taxon>Bacillota</taxon>
        <taxon>Bacilli</taxon>
        <taxon>Bacillales</taxon>
        <taxon>Bacillaceae</taxon>
        <taxon>Marinococcus</taxon>
    </lineage>
</organism>
<evidence type="ECO:0000256" key="1">
    <source>
        <dbReference type="ARBA" id="ARBA00004141"/>
    </source>
</evidence>
<dbReference type="InterPro" id="IPR044878">
    <property type="entry name" value="UbiA_sf"/>
</dbReference>
<evidence type="ECO:0000256" key="8">
    <source>
        <dbReference type="SAM" id="Phobius"/>
    </source>
</evidence>
<feature type="transmembrane region" description="Helical" evidence="8">
    <location>
        <begin position="290"/>
        <end position="310"/>
    </location>
</feature>
<reference evidence="9 10" key="1">
    <citation type="submission" date="2019-07" db="EMBL/GenBank/DDBJ databases">
        <title>Whole genome shotgun sequence of Marinococcus halophilus NBRC 102359.</title>
        <authorList>
            <person name="Hosoyama A."/>
            <person name="Uohara A."/>
            <person name="Ohji S."/>
            <person name="Ichikawa N."/>
        </authorList>
    </citation>
    <scope>NUCLEOTIDE SEQUENCE [LARGE SCALE GENOMIC DNA]</scope>
    <source>
        <strain evidence="9 10">NBRC 102359</strain>
    </source>
</reference>